<feature type="region of interest" description="Disordered" evidence="4">
    <location>
        <begin position="26"/>
        <end position="101"/>
    </location>
</feature>
<dbReference type="Proteomes" id="UP001379533">
    <property type="component" value="Chromosome"/>
</dbReference>
<evidence type="ECO:0000313" key="6">
    <source>
        <dbReference type="EMBL" id="WXA89949.1"/>
    </source>
</evidence>
<dbReference type="InterPro" id="IPR003684">
    <property type="entry name" value="Porin_alphabac"/>
</dbReference>
<evidence type="ECO:0000256" key="2">
    <source>
        <dbReference type="ARBA" id="ARBA00022448"/>
    </source>
</evidence>
<evidence type="ECO:0000313" key="7">
    <source>
        <dbReference type="Proteomes" id="UP001379533"/>
    </source>
</evidence>
<feature type="signal peptide" evidence="5">
    <location>
        <begin position="1"/>
        <end position="24"/>
    </location>
</feature>
<gene>
    <name evidence="6" type="ORF">LZC95_26020</name>
</gene>
<evidence type="ECO:0000256" key="5">
    <source>
        <dbReference type="SAM" id="SignalP"/>
    </source>
</evidence>
<keyword evidence="7" id="KW-1185">Reference proteome</keyword>
<proteinExistence type="inferred from homology"/>
<dbReference type="EMBL" id="CP089982">
    <property type="protein sequence ID" value="WXA89949.1"/>
    <property type="molecule type" value="Genomic_DNA"/>
</dbReference>
<sequence length="523" mass="55860">MTRLKWLHLTQLVAAMTTVSVAAAAADDPPAQGRTDGKQVAQTTAPQPTPESTPEQVPPPPPAPPEATQATPPPAAPAPTSPAPAPAAAEEEKLPPGSFKVPGTQTVLTLSGYAQLDVTFDAKGRDPQVEDNDWAVHAAIHPLNQSYETRQKSGQLYLTARTSRVGISTMTKSEIADIGAKVEGDFNAGNLLSGQTFTNSVLFRLRHAYGTLSGKYGTFLFGQSWSTMLDLPSYAETVDFNGPGSIPLIRQPQIRYTIPIGDAVSLALAAENGPGTDRNGVTDSTGPTRRMQQIPDLIAVLGFKGDWGTASIGGVALQYKQAGSPATGGATPTAERDGYSKEGWGVRAGAALNLPWGDRFRAYGAGGNGIGRYIFNAGLQGQGARPNAADDDWQLWQVIAYHVNYTRVWSPVVRSNVVWSQTYMKWNGSQSLAEIGALPSFDPQTGYVHDPGFNKRLDQLFINTFFTVNKQVEFGVEYAFSERNTFGNDDAPSNSCDAASVGPCASQKGTQHRVTGTMHVNFF</sequence>
<dbReference type="RefSeq" id="WP_394840562.1">
    <property type="nucleotide sequence ID" value="NZ_CP089982.1"/>
</dbReference>
<keyword evidence="5" id="KW-0732">Signal</keyword>
<keyword evidence="3" id="KW-0472">Membrane</keyword>
<accession>A0ABZ2JZK4</accession>
<evidence type="ECO:0000256" key="1">
    <source>
        <dbReference type="ARBA" id="ARBA00009521"/>
    </source>
</evidence>
<dbReference type="Pfam" id="PF02530">
    <property type="entry name" value="Porin_2"/>
    <property type="match status" value="1"/>
</dbReference>
<name>A0ABZ2JZK4_9BACT</name>
<organism evidence="6 7">
    <name type="scientific">Pendulispora brunnea</name>
    <dbReference type="NCBI Taxonomy" id="2905690"/>
    <lineage>
        <taxon>Bacteria</taxon>
        <taxon>Pseudomonadati</taxon>
        <taxon>Myxococcota</taxon>
        <taxon>Myxococcia</taxon>
        <taxon>Myxococcales</taxon>
        <taxon>Sorangiineae</taxon>
        <taxon>Pendulisporaceae</taxon>
        <taxon>Pendulispora</taxon>
    </lineage>
</organism>
<protein>
    <submittedName>
        <fullName evidence="6">DcaP family trimeric outer membrane transporter</fullName>
    </submittedName>
</protein>
<feature type="chain" id="PRO_5047471778" evidence="5">
    <location>
        <begin position="25"/>
        <end position="523"/>
    </location>
</feature>
<comment type="similarity">
    <text evidence="1">Belongs to the alphaproteobacteria porin family.</text>
</comment>
<reference evidence="6 7" key="1">
    <citation type="submission" date="2021-12" db="EMBL/GenBank/DDBJ databases">
        <title>Discovery of the Pendulisporaceae a myxobacterial family with distinct sporulation behavior and unique specialized metabolism.</title>
        <authorList>
            <person name="Garcia R."/>
            <person name="Popoff A."/>
            <person name="Bader C.D."/>
            <person name="Loehr J."/>
            <person name="Walesch S."/>
            <person name="Walt C."/>
            <person name="Boldt J."/>
            <person name="Bunk B."/>
            <person name="Haeckl F.J.F.P.J."/>
            <person name="Gunesch A.P."/>
            <person name="Birkelbach J."/>
            <person name="Nuebel U."/>
            <person name="Pietschmann T."/>
            <person name="Bach T."/>
            <person name="Mueller R."/>
        </authorList>
    </citation>
    <scope>NUCLEOTIDE SEQUENCE [LARGE SCALE GENOMIC DNA]</scope>
    <source>
        <strain evidence="6 7">MSr12523</strain>
    </source>
</reference>
<dbReference type="SUPFAM" id="SSF56935">
    <property type="entry name" value="Porins"/>
    <property type="match status" value="1"/>
</dbReference>
<evidence type="ECO:0000256" key="3">
    <source>
        <dbReference type="ARBA" id="ARBA00023136"/>
    </source>
</evidence>
<feature type="compositionally biased region" description="Pro residues" evidence="4">
    <location>
        <begin position="47"/>
        <end position="85"/>
    </location>
</feature>
<evidence type="ECO:0000256" key="4">
    <source>
        <dbReference type="SAM" id="MobiDB-lite"/>
    </source>
</evidence>
<keyword evidence="2" id="KW-0813">Transport</keyword>